<gene>
    <name evidence="3" type="primary">LOC123427829</name>
</gene>
<dbReference type="GO" id="GO:0009627">
    <property type="term" value="P:systemic acquired resistance"/>
    <property type="evidence" value="ECO:0007669"/>
    <property type="project" value="InterPro"/>
</dbReference>
<dbReference type="OrthoDB" id="678526at2759"/>
<dbReference type="AlphaFoldDB" id="A0A8I6X770"/>
<dbReference type="Gramene" id="HORVU.MOREX.r2.2HG0162560.1">
    <property type="protein sequence ID" value="HORVU.MOREX.r2.2HG0162560.1"/>
    <property type="gene ID" value="HORVU.MOREX.r2.2HG0162560"/>
</dbReference>
<evidence type="ECO:0000256" key="1">
    <source>
        <dbReference type="SAM" id="SignalP"/>
    </source>
</evidence>
<dbReference type="Gramene" id="HORVU.MOREX.r3.2HG0195910.1">
    <property type="protein sequence ID" value="HORVU.MOREX.r3.2HG0195910.1"/>
    <property type="gene ID" value="HORVU.MOREX.r3.2HG0195910"/>
</dbReference>
<sequence length="132" mass="13999">MAMKPLVFLVLVVVLAVGIRAEEDSEGKDTGTHILSYLSMQAGECGRSSADRMALRMAPCFSAADDPDAQPTSSCCAAVHSIGRSPSCLCAVILSNTFKAAGIRPEVAITIPRRCNMADRPIGYKCGDYTMP</sequence>
<dbReference type="Gene3D" id="1.10.110.10">
    <property type="entry name" value="Plant lipid-transfer and hydrophobic proteins"/>
    <property type="match status" value="1"/>
</dbReference>
<feature type="signal peptide" evidence="1">
    <location>
        <begin position="1"/>
        <end position="21"/>
    </location>
</feature>
<dbReference type="EnsemblPlants" id="HORVU.MOREX.r3.2HG0195910.1">
    <property type="protein sequence ID" value="HORVU.MOREX.r3.2HG0195910.1"/>
    <property type="gene ID" value="HORVU.MOREX.r3.2HG0195910"/>
</dbReference>
<dbReference type="SUPFAM" id="SSF47699">
    <property type="entry name" value="Bifunctional inhibitor/lipid-transfer protein/seed storage 2S albumin"/>
    <property type="match status" value="1"/>
</dbReference>
<dbReference type="CDD" id="cd00010">
    <property type="entry name" value="AAI_LTSS"/>
    <property type="match status" value="1"/>
</dbReference>
<reference evidence="3" key="3">
    <citation type="submission" date="2022-01" db="UniProtKB">
        <authorList>
            <consortium name="EnsemblPlants"/>
        </authorList>
    </citation>
    <scope>IDENTIFICATION</scope>
    <source>
        <strain evidence="3">subsp. vulgare</strain>
    </source>
</reference>
<dbReference type="InterPro" id="IPR039265">
    <property type="entry name" value="DIR1-like"/>
</dbReference>
<name>A0A8I6X770_HORVV</name>
<evidence type="ECO:0000259" key="2">
    <source>
        <dbReference type="SMART" id="SM00499"/>
    </source>
</evidence>
<organism evidence="3 4">
    <name type="scientific">Hordeum vulgare subsp. vulgare</name>
    <name type="common">Domesticated barley</name>
    <dbReference type="NCBI Taxonomy" id="112509"/>
    <lineage>
        <taxon>Eukaryota</taxon>
        <taxon>Viridiplantae</taxon>
        <taxon>Streptophyta</taxon>
        <taxon>Embryophyta</taxon>
        <taxon>Tracheophyta</taxon>
        <taxon>Spermatophyta</taxon>
        <taxon>Magnoliopsida</taxon>
        <taxon>Liliopsida</taxon>
        <taxon>Poales</taxon>
        <taxon>Poaceae</taxon>
        <taxon>BOP clade</taxon>
        <taxon>Pooideae</taxon>
        <taxon>Triticodae</taxon>
        <taxon>Triticeae</taxon>
        <taxon>Hordeinae</taxon>
        <taxon>Hordeum</taxon>
    </lineage>
</organism>
<dbReference type="Proteomes" id="UP000011116">
    <property type="component" value="Chromosome 2H"/>
</dbReference>
<keyword evidence="4" id="KW-1185">Reference proteome</keyword>
<dbReference type="RefSeq" id="XP_044967899.1">
    <property type="nucleotide sequence ID" value="XM_045111964.1"/>
</dbReference>
<accession>A0A8I6X770</accession>
<dbReference type="KEGG" id="hvg:123427829"/>
<evidence type="ECO:0000313" key="3">
    <source>
        <dbReference type="EnsemblPlants" id="HORVU.MOREX.r3.2HG0195910.1"/>
    </source>
</evidence>
<dbReference type="InterPro" id="IPR036312">
    <property type="entry name" value="Bifun_inhib/LTP/seed_sf"/>
</dbReference>
<reference evidence="4" key="1">
    <citation type="journal article" date="2012" name="Nature">
        <title>A physical, genetic and functional sequence assembly of the barley genome.</title>
        <authorList>
            <consortium name="The International Barley Genome Sequencing Consortium"/>
            <person name="Mayer K.F."/>
            <person name="Waugh R."/>
            <person name="Brown J.W."/>
            <person name="Schulman A."/>
            <person name="Langridge P."/>
            <person name="Platzer M."/>
            <person name="Fincher G.B."/>
            <person name="Muehlbauer G.J."/>
            <person name="Sato K."/>
            <person name="Close T.J."/>
            <person name="Wise R.P."/>
            <person name="Stein N."/>
        </authorList>
    </citation>
    <scope>NUCLEOTIDE SEQUENCE [LARGE SCALE GENOMIC DNA]</scope>
    <source>
        <strain evidence="4">cv. Morex</strain>
    </source>
</reference>
<feature type="chain" id="PRO_5035158829" description="Bifunctional inhibitor/plant lipid transfer protein/seed storage helical domain-containing protein" evidence="1">
    <location>
        <begin position="22"/>
        <end position="132"/>
    </location>
</feature>
<dbReference type="PANTHER" id="PTHR33122:SF7">
    <property type="entry name" value="OS05G0160300 PROTEIN"/>
    <property type="match status" value="1"/>
</dbReference>
<evidence type="ECO:0000313" key="4">
    <source>
        <dbReference type="Proteomes" id="UP000011116"/>
    </source>
</evidence>
<keyword evidence="1" id="KW-0732">Signal</keyword>
<feature type="domain" description="Bifunctional inhibitor/plant lipid transfer protein/seed storage helical" evidence="2">
    <location>
        <begin position="45"/>
        <end position="126"/>
    </location>
</feature>
<dbReference type="GO" id="GO:0005504">
    <property type="term" value="F:fatty acid binding"/>
    <property type="evidence" value="ECO:0007669"/>
    <property type="project" value="InterPro"/>
</dbReference>
<dbReference type="SMART" id="SM00499">
    <property type="entry name" value="AAI"/>
    <property type="match status" value="1"/>
</dbReference>
<dbReference type="GeneID" id="123427829"/>
<dbReference type="Pfam" id="PF14368">
    <property type="entry name" value="LTP_2"/>
    <property type="match status" value="1"/>
</dbReference>
<dbReference type="PANTHER" id="PTHR33122">
    <property type="entry name" value="LIPID BINDING PROTEIN-RELATED"/>
    <property type="match status" value="1"/>
</dbReference>
<protein>
    <recommendedName>
        <fullName evidence="2">Bifunctional inhibitor/plant lipid transfer protein/seed storage helical domain-containing protein</fullName>
    </recommendedName>
</protein>
<reference evidence="3" key="2">
    <citation type="submission" date="2020-10" db="EMBL/GenBank/DDBJ databases">
        <authorList>
            <person name="Scholz U."/>
            <person name="Mascher M."/>
            <person name="Fiebig A."/>
        </authorList>
    </citation>
    <scope>NUCLEOTIDE SEQUENCE [LARGE SCALE GENOMIC DNA]</scope>
    <source>
        <strain evidence="3">cv. Morex</strain>
    </source>
</reference>
<dbReference type="InterPro" id="IPR016140">
    <property type="entry name" value="Bifunc_inhib/LTP/seed_store"/>
</dbReference>
<proteinExistence type="predicted"/>